<evidence type="ECO:0000256" key="4">
    <source>
        <dbReference type="ARBA" id="ARBA00023136"/>
    </source>
</evidence>
<keyword evidence="9" id="KW-1185">Reference proteome</keyword>
<comment type="subcellular location">
    <subcellularLocation>
        <location evidence="1">Cell outer membrane</location>
    </subcellularLocation>
</comment>
<protein>
    <recommendedName>
        <fullName evidence="10">RagB/SusD family nutrient uptake outer membrane protein</fullName>
    </recommendedName>
</protein>
<reference evidence="8 9" key="1">
    <citation type="submission" date="2019-06" db="EMBL/GenBank/DDBJ databases">
        <title>Spirosoma utsteinense sp. nov. isolated from Antarctic ice-free soils.</title>
        <authorList>
            <person name="Tahon G."/>
        </authorList>
    </citation>
    <scope>NUCLEOTIDE SEQUENCE [LARGE SCALE GENOMIC DNA]</scope>
    <source>
        <strain evidence="8 9">LMG 31447</strain>
    </source>
</reference>
<dbReference type="Pfam" id="PF07980">
    <property type="entry name" value="SusD_RagB"/>
    <property type="match status" value="1"/>
</dbReference>
<keyword evidence="4" id="KW-0472">Membrane</keyword>
<evidence type="ECO:0000256" key="1">
    <source>
        <dbReference type="ARBA" id="ARBA00004442"/>
    </source>
</evidence>
<evidence type="ECO:0000259" key="6">
    <source>
        <dbReference type="Pfam" id="PF07980"/>
    </source>
</evidence>
<comment type="similarity">
    <text evidence="2">Belongs to the SusD family.</text>
</comment>
<proteinExistence type="inferred from homology"/>
<dbReference type="InterPro" id="IPR033985">
    <property type="entry name" value="SusD-like_N"/>
</dbReference>
<dbReference type="PROSITE" id="PS51257">
    <property type="entry name" value="PROKAR_LIPOPROTEIN"/>
    <property type="match status" value="1"/>
</dbReference>
<evidence type="ECO:0008006" key="10">
    <source>
        <dbReference type="Google" id="ProtNLM"/>
    </source>
</evidence>
<evidence type="ECO:0000256" key="5">
    <source>
        <dbReference type="ARBA" id="ARBA00023237"/>
    </source>
</evidence>
<accession>A0ABR6W3H5</accession>
<evidence type="ECO:0000313" key="8">
    <source>
        <dbReference type="EMBL" id="MBC3790678.1"/>
    </source>
</evidence>
<evidence type="ECO:0000256" key="3">
    <source>
        <dbReference type="ARBA" id="ARBA00022729"/>
    </source>
</evidence>
<comment type="caution">
    <text evidence="8">The sequence shown here is derived from an EMBL/GenBank/DDBJ whole genome shotgun (WGS) entry which is preliminary data.</text>
</comment>
<evidence type="ECO:0000259" key="7">
    <source>
        <dbReference type="Pfam" id="PF14322"/>
    </source>
</evidence>
<dbReference type="RefSeq" id="WP_186736500.1">
    <property type="nucleotide sequence ID" value="NZ_VFIA01000005.1"/>
</dbReference>
<keyword evidence="3" id="KW-0732">Signal</keyword>
<feature type="domain" description="RagB/SusD" evidence="6">
    <location>
        <begin position="351"/>
        <end position="501"/>
    </location>
</feature>
<evidence type="ECO:0000256" key="2">
    <source>
        <dbReference type="ARBA" id="ARBA00006275"/>
    </source>
</evidence>
<gene>
    <name evidence="8" type="ORF">FH603_1168</name>
</gene>
<organism evidence="8 9">
    <name type="scientific">Spirosoma utsteinense</name>
    <dbReference type="NCBI Taxonomy" id="2585773"/>
    <lineage>
        <taxon>Bacteria</taxon>
        <taxon>Pseudomonadati</taxon>
        <taxon>Bacteroidota</taxon>
        <taxon>Cytophagia</taxon>
        <taxon>Cytophagales</taxon>
        <taxon>Cytophagaceae</taxon>
        <taxon>Spirosoma</taxon>
    </lineage>
</organism>
<dbReference type="Pfam" id="PF14322">
    <property type="entry name" value="SusD-like_3"/>
    <property type="match status" value="1"/>
</dbReference>
<sequence length="501" mass="56486">MTTYIKHIGRTLLCGTLLFGSFSCSDYLEEVNKSNFTQQNYFTSASQAQSAVDGIYGGLRLFDDDNGYGERPWVTLELINGHATSLGQSFYNNQFINQTADAANPPFRRIWQISYNYIGNANLAIQRIPGITMDEGLKKSLLGQTYFLRAFFYYQLVRLYGDVPLITGPIDATSAELYAARSPQADVYSLILSDLAMAEQAGLPVSDQTGRISTGAVKSLLSSVYLTMAGYPLQKTENYQKAAAKAQEVLATGAYPLFTSYDYLHDNAHKNQGELILQAQYATGIVNNSISAMVIPYFARVSVYGDEYGALIPTEAFYNSYEPGDLRAQERQFFFTQYPSITDTTKVVKFGVHALYKYFHKESALNRNVNTDENWTLLRSPEVMLIFAEASNEVSGPTQAAYNAVNTIRARAKLKPLAGLTKDQFREAIWKERYHELAYENKAYFDTQRTRKAYDVINNRFVNVIGFKNESGTTFTEKYLLWGVPQYEINNNKKLTQNPGW</sequence>
<dbReference type="InterPro" id="IPR012944">
    <property type="entry name" value="SusD_RagB_dom"/>
</dbReference>
<keyword evidence="5" id="KW-0998">Cell outer membrane</keyword>
<dbReference type="Proteomes" id="UP000700732">
    <property type="component" value="Unassembled WGS sequence"/>
</dbReference>
<dbReference type="Gene3D" id="1.25.40.390">
    <property type="match status" value="1"/>
</dbReference>
<dbReference type="SUPFAM" id="SSF48452">
    <property type="entry name" value="TPR-like"/>
    <property type="match status" value="1"/>
</dbReference>
<dbReference type="EMBL" id="VFIA01000005">
    <property type="protein sequence ID" value="MBC3790678.1"/>
    <property type="molecule type" value="Genomic_DNA"/>
</dbReference>
<feature type="domain" description="SusD-like N-terminal" evidence="7">
    <location>
        <begin position="26"/>
        <end position="226"/>
    </location>
</feature>
<evidence type="ECO:0000313" key="9">
    <source>
        <dbReference type="Proteomes" id="UP000700732"/>
    </source>
</evidence>
<name>A0ABR6W3H5_9BACT</name>
<dbReference type="InterPro" id="IPR011990">
    <property type="entry name" value="TPR-like_helical_dom_sf"/>
</dbReference>